<evidence type="ECO:0000313" key="3">
    <source>
        <dbReference type="Proteomes" id="UP001140091"/>
    </source>
</evidence>
<reference evidence="2" key="1">
    <citation type="submission" date="2022-06" db="EMBL/GenBank/DDBJ databases">
        <title>Genome Sequence of Candolleomyces eurysporus.</title>
        <authorList>
            <person name="Buettner E."/>
        </authorList>
    </citation>
    <scope>NUCLEOTIDE SEQUENCE</scope>
    <source>
        <strain evidence="2">VTCC 930004</strain>
    </source>
</reference>
<name>A0A9W8J3M4_9AGAR</name>
<protein>
    <submittedName>
        <fullName evidence="2">Uncharacterized protein</fullName>
    </submittedName>
</protein>
<sequence>MARVRMTCSGQKQHARSRKSPLPSSTPRSLSPQAGPSGLNVKQPDNTGDALIINPAPGQGGNPPAGQGDGPVGNFFQHPDPNHVVPPPPVVSNRVDLEHSLQNVKGLYFHCKVTGGHRRVELPFVRHDARTMNP</sequence>
<keyword evidence="3" id="KW-1185">Reference proteome</keyword>
<dbReference type="AlphaFoldDB" id="A0A9W8J3M4"/>
<feature type="compositionally biased region" description="Gly residues" evidence="1">
    <location>
        <begin position="58"/>
        <end position="71"/>
    </location>
</feature>
<feature type="non-terminal residue" evidence="2">
    <location>
        <position position="134"/>
    </location>
</feature>
<comment type="caution">
    <text evidence="2">The sequence shown here is derived from an EMBL/GenBank/DDBJ whole genome shotgun (WGS) entry which is preliminary data.</text>
</comment>
<organism evidence="2 3">
    <name type="scientific">Candolleomyces eurysporus</name>
    <dbReference type="NCBI Taxonomy" id="2828524"/>
    <lineage>
        <taxon>Eukaryota</taxon>
        <taxon>Fungi</taxon>
        <taxon>Dikarya</taxon>
        <taxon>Basidiomycota</taxon>
        <taxon>Agaricomycotina</taxon>
        <taxon>Agaricomycetes</taxon>
        <taxon>Agaricomycetidae</taxon>
        <taxon>Agaricales</taxon>
        <taxon>Agaricineae</taxon>
        <taxon>Psathyrellaceae</taxon>
        <taxon>Candolleomyces</taxon>
    </lineage>
</organism>
<evidence type="ECO:0000313" key="2">
    <source>
        <dbReference type="EMBL" id="KAJ2927630.1"/>
    </source>
</evidence>
<feature type="compositionally biased region" description="Low complexity" evidence="1">
    <location>
        <begin position="20"/>
        <end position="32"/>
    </location>
</feature>
<gene>
    <name evidence="2" type="ORF">H1R20_g9458</name>
</gene>
<evidence type="ECO:0000256" key="1">
    <source>
        <dbReference type="SAM" id="MobiDB-lite"/>
    </source>
</evidence>
<feature type="region of interest" description="Disordered" evidence="1">
    <location>
        <begin position="1"/>
        <end position="87"/>
    </location>
</feature>
<accession>A0A9W8J3M4</accession>
<proteinExistence type="predicted"/>
<dbReference type="EMBL" id="JANBPK010000972">
    <property type="protein sequence ID" value="KAJ2927630.1"/>
    <property type="molecule type" value="Genomic_DNA"/>
</dbReference>
<dbReference type="Proteomes" id="UP001140091">
    <property type="component" value="Unassembled WGS sequence"/>
</dbReference>